<dbReference type="OrthoDB" id="3296006at2"/>
<keyword evidence="1" id="KW-0732">Signal</keyword>
<dbReference type="HOGENOM" id="CLU_112476_0_0_6"/>
<dbReference type="EMBL" id="CP003060">
    <property type="protein sequence ID" value="AEP30702.1"/>
    <property type="molecule type" value="Genomic_DNA"/>
</dbReference>
<protein>
    <submittedName>
        <fullName evidence="2">Putative phosphohistidine phosphatase, SixA</fullName>
    </submittedName>
</protein>
<dbReference type="AlphaFoldDB" id="G4QI88"/>
<dbReference type="Proteomes" id="UP000009282">
    <property type="component" value="Chromosome"/>
</dbReference>
<keyword evidence="3" id="KW-1185">Reference proteome</keyword>
<organism evidence="2 3">
    <name type="scientific">Glaciecola nitratireducens (strain JCM 12485 / KCTC 12276 / FR1064)</name>
    <dbReference type="NCBI Taxonomy" id="1085623"/>
    <lineage>
        <taxon>Bacteria</taxon>
        <taxon>Pseudomonadati</taxon>
        <taxon>Pseudomonadota</taxon>
        <taxon>Gammaproteobacteria</taxon>
        <taxon>Alteromonadales</taxon>
        <taxon>Alteromonadaceae</taxon>
        <taxon>Brumicola</taxon>
    </lineage>
</organism>
<reference evidence="2 3" key="1">
    <citation type="journal article" date="2011" name="J. Bacteriol.">
        <title>Complete genome sequence of seawater bacterium Glaciecola nitratireducens FR1064T.</title>
        <authorList>
            <person name="Bian F."/>
            <person name="Qin Q.L."/>
            <person name="Xie B.B."/>
            <person name="Shu Y.L."/>
            <person name="Zhang X.Y."/>
            <person name="Yu Y."/>
            <person name="Chen B."/>
            <person name="Chen X.L."/>
            <person name="Zhou B.C."/>
            <person name="Zhang Y.Z."/>
        </authorList>
    </citation>
    <scope>NUCLEOTIDE SEQUENCE [LARGE SCALE GENOMIC DNA]</scope>
    <source>
        <strain evidence="3">JCM 12485 / KCTC 12276 / FR1064</strain>
    </source>
</reference>
<proteinExistence type="predicted"/>
<evidence type="ECO:0000313" key="2">
    <source>
        <dbReference type="EMBL" id="AEP30702.1"/>
    </source>
</evidence>
<accession>G4QI88</accession>
<dbReference type="SUPFAM" id="SSF53254">
    <property type="entry name" value="Phosphoglycerate mutase-like"/>
    <property type="match status" value="1"/>
</dbReference>
<dbReference type="Pfam" id="PF00300">
    <property type="entry name" value="His_Phos_1"/>
    <property type="match status" value="1"/>
</dbReference>
<name>G4QI88_GLANF</name>
<dbReference type="InterPro" id="IPR029033">
    <property type="entry name" value="His_PPase_superfam"/>
</dbReference>
<evidence type="ECO:0000256" key="1">
    <source>
        <dbReference type="SAM" id="SignalP"/>
    </source>
</evidence>
<evidence type="ECO:0000313" key="3">
    <source>
        <dbReference type="Proteomes" id="UP000009282"/>
    </source>
</evidence>
<dbReference type="Gene3D" id="3.40.50.1240">
    <property type="entry name" value="Phosphoglycerate mutase-like"/>
    <property type="match status" value="1"/>
</dbReference>
<dbReference type="KEGG" id="gni:GNIT_2605"/>
<dbReference type="RefSeq" id="WP_014109575.1">
    <property type="nucleotide sequence ID" value="NC_016041.1"/>
</dbReference>
<dbReference type="InterPro" id="IPR013078">
    <property type="entry name" value="His_Pase_superF_clade-1"/>
</dbReference>
<feature type="signal peptide" evidence="1">
    <location>
        <begin position="1"/>
        <end position="25"/>
    </location>
</feature>
<gene>
    <name evidence="2" type="ordered locus">GNIT_2605</name>
</gene>
<sequence>MSIGNQKFGFFIISVGLCMAFFTSAQEPLNAKDVENRKGNLVFLVRHFEKQSPNTQSKHTKDPELTERGLARAQALAAFLAEKNITSVFSTNYKRTLQTASPTAEQYGINITFYNPSDMAEFALQLTALAGAGNGNILVVGHSNTTPQLLKLLGGPDKVLSEDDYGDVFYLSLFGTEKTVANSFQHVMIE</sequence>
<dbReference type="STRING" id="1085623.GNIT_2605"/>
<dbReference type="eggNOG" id="COG2062">
    <property type="taxonomic scope" value="Bacteria"/>
</dbReference>
<dbReference type="CDD" id="cd07040">
    <property type="entry name" value="HP"/>
    <property type="match status" value="1"/>
</dbReference>
<feature type="chain" id="PRO_5003467273" evidence="1">
    <location>
        <begin position="26"/>
        <end position="190"/>
    </location>
</feature>